<protein>
    <submittedName>
        <fullName evidence="1">11960_t:CDS:1</fullName>
    </submittedName>
</protein>
<feature type="non-terminal residue" evidence="1">
    <location>
        <position position="1"/>
    </location>
</feature>
<accession>A0ACA9KKA8</accession>
<proteinExistence type="predicted"/>
<gene>
    <name evidence="1" type="ORF">ACOLOM_LOCUS1915</name>
</gene>
<keyword evidence="2" id="KW-1185">Reference proteome</keyword>
<reference evidence="1" key="1">
    <citation type="submission" date="2021-06" db="EMBL/GenBank/DDBJ databases">
        <authorList>
            <person name="Kallberg Y."/>
            <person name="Tangrot J."/>
            <person name="Rosling A."/>
        </authorList>
    </citation>
    <scope>NUCLEOTIDE SEQUENCE</scope>
    <source>
        <strain evidence="1">CL356</strain>
    </source>
</reference>
<name>A0ACA9KKA8_9GLOM</name>
<evidence type="ECO:0000313" key="2">
    <source>
        <dbReference type="Proteomes" id="UP000789525"/>
    </source>
</evidence>
<sequence>NGQDEESMTEEHVKHGFFDKPFVSNEYVSAHDILVEKIKDPECLQNLSEFMTDIMKRKQEIEMNTLQGLVFFIWVAPDERDKWLKQLAGNVPLRELVKNVPKGVEGTNLLELVTLHRVPLARATWFTKIVGINLTHNDIYRNSTEHTKNWTQTFCTFIQLQSKDYDPEKWRYSISLAKWQFDEGLFDQRLLRGMLDNLDQADPLHTAIWLLLVQQFLAEFQRSRTLMRLLIEIILKKLQDIYQQSLASKLEIVVKMLKNMLHTLFLATPDMFVFPTCWNTYKDLLRRVLVEDSPTRFDTIPSKNLKRQRERYYELIRARNEVFDEKKSDIIGKRSAQELQKNRMINRLIARGDMIQERRTSERSKRHLRYLEHFPLYNAELHHLNQRRIILYGVNKNDSRDQSVYDAMVHRIKIKLPYMFPESNNELDEPIVDNPIADSHLALNFDHETLNCIKHATKFCQIDVIRGEIGDITSDGFDLIFKKWVKSNVRADDDCILRSDRSQWFLSFFVTLVVRHLVSMDVVMEHLCERNLSRLLEKINSHKQLDPRDLIECKNMAIILRLMLIQDDGDNPCSEIPLSTMEVQVLQYNCETLSRNKDITFTDTIANIFQKLALIECSIDPNDSLVVYLQQLRVDLSKVYWFKQLCAVDVENVYRRFVKVSKKLTKSKEIEKCMIEIMQTSLSSSLEGDENVRSIASYTTHLETIFSQVNLWNLRKCRIGFWLCMDQVMLVGSNKHRSPRPSPARLPIKDEDGDVLMNWTDQSTNVDLKSAVIEFFWEKLVLKEKMDRSILAYMIQDIREDVINELLGYGLGVLKRCKELVSDIEEVFRALLIPINHDKKLDFCEDLLDQVKKINDEFQKDTSDDSNLNLKRVDAYVSRVMSRVKLLVLGTHVMTERVNAVITSNSQE</sequence>
<feature type="non-terminal residue" evidence="1">
    <location>
        <position position="908"/>
    </location>
</feature>
<comment type="caution">
    <text evidence="1">The sequence shown here is derived from an EMBL/GenBank/DDBJ whole genome shotgun (WGS) entry which is preliminary data.</text>
</comment>
<dbReference type="EMBL" id="CAJVPT010002312">
    <property type="protein sequence ID" value="CAG8479099.1"/>
    <property type="molecule type" value="Genomic_DNA"/>
</dbReference>
<dbReference type="Proteomes" id="UP000789525">
    <property type="component" value="Unassembled WGS sequence"/>
</dbReference>
<organism evidence="1 2">
    <name type="scientific">Acaulospora colombiana</name>
    <dbReference type="NCBI Taxonomy" id="27376"/>
    <lineage>
        <taxon>Eukaryota</taxon>
        <taxon>Fungi</taxon>
        <taxon>Fungi incertae sedis</taxon>
        <taxon>Mucoromycota</taxon>
        <taxon>Glomeromycotina</taxon>
        <taxon>Glomeromycetes</taxon>
        <taxon>Diversisporales</taxon>
        <taxon>Acaulosporaceae</taxon>
        <taxon>Acaulospora</taxon>
    </lineage>
</organism>
<evidence type="ECO:0000313" key="1">
    <source>
        <dbReference type="EMBL" id="CAG8479099.1"/>
    </source>
</evidence>